<dbReference type="EMBL" id="JAKELL010000136">
    <property type="protein sequence ID" value="KAH8980422.1"/>
    <property type="molecule type" value="Genomic_DNA"/>
</dbReference>
<dbReference type="Proteomes" id="UP001201163">
    <property type="component" value="Unassembled WGS sequence"/>
</dbReference>
<name>A0AAD4LBQ5_9AGAM</name>
<protein>
    <submittedName>
        <fullName evidence="1">Uncharacterized protein</fullName>
    </submittedName>
</protein>
<gene>
    <name evidence="1" type="ORF">EDB92DRAFT_1900896</name>
</gene>
<evidence type="ECO:0000313" key="1">
    <source>
        <dbReference type="EMBL" id="KAH8980422.1"/>
    </source>
</evidence>
<comment type="caution">
    <text evidence="1">The sequence shown here is derived from an EMBL/GenBank/DDBJ whole genome shotgun (WGS) entry which is preliminary data.</text>
</comment>
<proteinExistence type="predicted"/>
<keyword evidence="2" id="KW-1185">Reference proteome</keyword>
<organism evidence="1 2">
    <name type="scientific">Lactarius akahatsu</name>
    <dbReference type="NCBI Taxonomy" id="416441"/>
    <lineage>
        <taxon>Eukaryota</taxon>
        <taxon>Fungi</taxon>
        <taxon>Dikarya</taxon>
        <taxon>Basidiomycota</taxon>
        <taxon>Agaricomycotina</taxon>
        <taxon>Agaricomycetes</taxon>
        <taxon>Russulales</taxon>
        <taxon>Russulaceae</taxon>
        <taxon>Lactarius</taxon>
    </lineage>
</organism>
<dbReference type="AlphaFoldDB" id="A0AAD4LBQ5"/>
<accession>A0AAD4LBQ5</accession>
<reference evidence="1" key="1">
    <citation type="submission" date="2022-01" db="EMBL/GenBank/DDBJ databases">
        <title>Comparative genomics reveals a dynamic genome evolution in the ectomycorrhizal milk-cap (Lactarius) mushrooms.</title>
        <authorList>
            <consortium name="DOE Joint Genome Institute"/>
            <person name="Lebreton A."/>
            <person name="Tang N."/>
            <person name="Kuo A."/>
            <person name="LaButti K."/>
            <person name="Drula E."/>
            <person name="Barry K."/>
            <person name="Clum A."/>
            <person name="Lipzen A."/>
            <person name="Mousain D."/>
            <person name="Ng V."/>
            <person name="Wang R."/>
            <person name="Wang X."/>
            <person name="Dai Y."/>
            <person name="Henrissat B."/>
            <person name="Grigoriev I.V."/>
            <person name="Guerin-Laguette A."/>
            <person name="Yu F."/>
            <person name="Martin F.M."/>
        </authorList>
    </citation>
    <scope>NUCLEOTIDE SEQUENCE</scope>
    <source>
        <strain evidence="1">QP</strain>
    </source>
</reference>
<evidence type="ECO:0000313" key="2">
    <source>
        <dbReference type="Proteomes" id="UP001201163"/>
    </source>
</evidence>
<sequence length="76" mass="8195">MRSKISIRMSWLASTSLAAKRRTLAPANITLAGENTKPTPSPSVCENAYNTLIVGSSHLCNLSSPLRDCLNWSTCS</sequence>